<name>A0A4Q9DHY5_9BACL</name>
<keyword evidence="1" id="KW-0489">Methyltransferase</keyword>
<dbReference type="EMBL" id="SIRE01000031">
    <property type="protein sequence ID" value="TBL70562.1"/>
    <property type="molecule type" value="Genomic_DNA"/>
</dbReference>
<evidence type="ECO:0000313" key="5">
    <source>
        <dbReference type="Proteomes" id="UP000293142"/>
    </source>
</evidence>
<keyword evidence="2" id="KW-0808">Transferase</keyword>
<dbReference type="GO" id="GO:0071770">
    <property type="term" value="P:DIM/DIP cell wall layer assembly"/>
    <property type="evidence" value="ECO:0007669"/>
    <property type="project" value="TreeGrafter"/>
</dbReference>
<dbReference type="SUPFAM" id="SSF53335">
    <property type="entry name" value="S-adenosyl-L-methionine-dependent methyltransferases"/>
    <property type="match status" value="1"/>
</dbReference>
<dbReference type="InterPro" id="IPR029063">
    <property type="entry name" value="SAM-dependent_MTases_sf"/>
</dbReference>
<keyword evidence="5" id="KW-1185">Reference proteome</keyword>
<dbReference type="PANTHER" id="PTHR40048:SF1">
    <property type="entry name" value="RHAMNOSYL O-METHYLTRANSFERASE"/>
    <property type="match status" value="1"/>
</dbReference>
<dbReference type="OrthoDB" id="176403at2"/>
<protein>
    <recommendedName>
        <fullName evidence="3">Streptomycin biosynthesis protein StrF domain-containing protein</fullName>
    </recommendedName>
</protein>
<sequence length="449" mass="51396">MKANKICFITCVSDLVQYQMALNYMKALQIPEGYEIEWQQVFHAESMTAGYNQAMNRSDARIKVYLHQDVYILNPLFLHEIVSLFAEHPSLGMIGVVGSKSIPDNGIWWESRHKYGMVYESRVNGQTTLLNFNEVAEDYESVQAIDGLLMVTTVDLPWRKDLLKGWHFYDVSQSFEFVKAGYEVGVIKQLSPVCLHHCGVSDLTGYEENRRIFLKHYMNPPGSEPNHAAAMKWSFGQPVFAYERDDPNIVQRSAWVGHRYFAYDLIRNVKPRVVVELGTHMGLSFFSFCQAVVDCSTGTKCYAVDSWVGDSHTGGYEEAVYETVSRVAKAYYAPAAELLRGTFDEALSQFADQSVDVLHIDGYHTYEAAAHDFYTWLPKMADNGIVLFHDINVRIGNFGVYRLWEELRRQYPGLAFDQSHGLGVLFPKGCSELLQDMLLHEKELKMRYR</sequence>
<gene>
    <name evidence="4" type="ORF">EYB31_33115</name>
</gene>
<dbReference type="GO" id="GO:0008168">
    <property type="term" value="F:methyltransferase activity"/>
    <property type="evidence" value="ECO:0007669"/>
    <property type="project" value="UniProtKB-KW"/>
</dbReference>
<evidence type="ECO:0000313" key="4">
    <source>
        <dbReference type="EMBL" id="TBL70562.1"/>
    </source>
</evidence>
<reference evidence="4 5" key="1">
    <citation type="submission" date="2019-02" db="EMBL/GenBank/DDBJ databases">
        <title>Paenibacillus sp. nov., isolated from surface-sterilized tissue of Thalictrum simplex L.</title>
        <authorList>
            <person name="Tuo L."/>
        </authorList>
    </citation>
    <scope>NUCLEOTIDE SEQUENCE [LARGE SCALE GENOMIC DNA]</scope>
    <source>
        <strain evidence="4 5">N2SHLJ1</strain>
    </source>
</reference>
<dbReference type="GO" id="GO:0005886">
    <property type="term" value="C:plasma membrane"/>
    <property type="evidence" value="ECO:0007669"/>
    <property type="project" value="TreeGrafter"/>
</dbReference>
<organism evidence="4 5">
    <name type="scientific">Paenibacillus thalictri</name>
    <dbReference type="NCBI Taxonomy" id="2527873"/>
    <lineage>
        <taxon>Bacteria</taxon>
        <taxon>Bacillati</taxon>
        <taxon>Bacillota</taxon>
        <taxon>Bacilli</taxon>
        <taxon>Bacillales</taxon>
        <taxon>Paenibacillaceae</taxon>
        <taxon>Paenibacillus</taxon>
    </lineage>
</organism>
<dbReference type="AlphaFoldDB" id="A0A4Q9DHY5"/>
<accession>A0A4Q9DHY5</accession>
<dbReference type="Pfam" id="PF13712">
    <property type="entry name" value="Glyco_tranf_2_5"/>
    <property type="match status" value="1"/>
</dbReference>
<dbReference type="Gene3D" id="3.40.50.150">
    <property type="entry name" value="Vaccinia Virus protein VP39"/>
    <property type="match status" value="1"/>
</dbReference>
<dbReference type="InterPro" id="IPR029044">
    <property type="entry name" value="Nucleotide-diphossugar_trans"/>
</dbReference>
<dbReference type="Gene3D" id="3.90.550.10">
    <property type="entry name" value="Spore Coat Polysaccharide Biosynthesis Protein SpsA, Chain A"/>
    <property type="match status" value="1"/>
</dbReference>
<proteinExistence type="predicted"/>
<feature type="domain" description="Streptomycin biosynthesis protein StrF" evidence="3">
    <location>
        <begin position="7"/>
        <end position="217"/>
    </location>
</feature>
<dbReference type="Pfam" id="PF13578">
    <property type="entry name" value="Methyltransf_24"/>
    <property type="match status" value="1"/>
</dbReference>
<dbReference type="GO" id="GO:0032259">
    <property type="term" value="P:methylation"/>
    <property type="evidence" value="ECO:0007669"/>
    <property type="project" value="UniProtKB-KW"/>
</dbReference>
<evidence type="ECO:0000256" key="2">
    <source>
        <dbReference type="ARBA" id="ARBA00022679"/>
    </source>
</evidence>
<comment type="caution">
    <text evidence="4">The sequence shown here is derived from an EMBL/GenBank/DDBJ whole genome shotgun (WGS) entry which is preliminary data.</text>
</comment>
<dbReference type="SUPFAM" id="SSF53448">
    <property type="entry name" value="Nucleotide-diphospho-sugar transferases"/>
    <property type="match status" value="1"/>
</dbReference>
<dbReference type="PANTHER" id="PTHR40048">
    <property type="entry name" value="RHAMNOSYL O-METHYLTRANSFERASE"/>
    <property type="match status" value="1"/>
</dbReference>
<dbReference type="Proteomes" id="UP000293142">
    <property type="component" value="Unassembled WGS sequence"/>
</dbReference>
<dbReference type="InterPro" id="IPR059123">
    <property type="entry name" value="StrF_dom"/>
</dbReference>
<evidence type="ECO:0000259" key="3">
    <source>
        <dbReference type="Pfam" id="PF13712"/>
    </source>
</evidence>
<evidence type="ECO:0000256" key="1">
    <source>
        <dbReference type="ARBA" id="ARBA00022603"/>
    </source>
</evidence>